<evidence type="ECO:0000313" key="2">
    <source>
        <dbReference type="EMBL" id="OAQ98044.1"/>
    </source>
</evidence>
<evidence type="ECO:0000313" key="3">
    <source>
        <dbReference type="Proteomes" id="UP000243081"/>
    </source>
</evidence>
<dbReference type="EMBL" id="LUKN01003088">
    <property type="protein sequence ID" value="OAQ98044.1"/>
    <property type="molecule type" value="Genomic_DNA"/>
</dbReference>
<proteinExistence type="predicted"/>
<reference evidence="2 3" key="1">
    <citation type="submission" date="2016-03" db="EMBL/GenBank/DDBJ databases">
        <title>Fine-scale spatial genetic structure of a fungal parasite of coffee scale insects.</title>
        <authorList>
            <person name="Jackson D."/>
            <person name="Zemenick K.A."/>
            <person name="Malloure B."/>
            <person name="Quandt C.A."/>
            <person name="James T.Y."/>
        </authorList>
    </citation>
    <scope>NUCLEOTIDE SEQUENCE [LARGE SCALE GENOMIC DNA]</scope>
    <source>
        <strain evidence="2 3">UM487</strain>
    </source>
</reference>
<evidence type="ECO:0000259" key="1">
    <source>
        <dbReference type="PROSITE" id="PS50280"/>
    </source>
</evidence>
<organism evidence="2 3">
    <name type="scientific">Cordyceps confragosa</name>
    <name type="common">Lecanicillium lecanii</name>
    <dbReference type="NCBI Taxonomy" id="2714763"/>
    <lineage>
        <taxon>Eukaryota</taxon>
        <taxon>Fungi</taxon>
        <taxon>Dikarya</taxon>
        <taxon>Ascomycota</taxon>
        <taxon>Pezizomycotina</taxon>
        <taxon>Sordariomycetes</taxon>
        <taxon>Hypocreomycetidae</taxon>
        <taxon>Hypocreales</taxon>
        <taxon>Cordycipitaceae</taxon>
        <taxon>Akanthomyces</taxon>
    </lineage>
</organism>
<dbReference type="AlphaFoldDB" id="A0A179I704"/>
<accession>A0A179I704</accession>
<dbReference type="InterPro" id="IPR053209">
    <property type="entry name" value="Gramillin-biosynth_MTr"/>
</dbReference>
<feature type="domain" description="SET" evidence="1">
    <location>
        <begin position="350"/>
        <end position="542"/>
    </location>
</feature>
<dbReference type="Gene3D" id="2.170.270.10">
    <property type="entry name" value="SET domain"/>
    <property type="match status" value="1"/>
</dbReference>
<dbReference type="Gene3D" id="1.25.40.10">
    <property type="entry name" value="Tetratricopeptide repeat domain"/>
    <property type="match status" value="1"/>
</dbReference>
<dbReference type="PANTHER" id="PTHR47643:SF2">
    <property type="entry name" value="TPR DOMAIN PROTEIN (AFU_ORTHOLOGUE AFUA_5G12710)"/>
    <property type="match status" value="1"/>
</dbReference>
<dbReference type="SUPFAM" id="SSF82199">
    <property type="entry name" value="SET domain"/>
    <property type="match status" value="1"/>
</dbReference>
<dbReference type="OrthoDB" id="438641at2759"/>
<dbReference type="CDD" id="cd20071">
    <property type="entry name" value="SET_SMYD"/>
    <property type="match status" value="1"/>
</dbReference>
<comment type="caution">
    <text evidence="2">The sequence shown here is derived from an EMBL/GenBank/DDBJ whole genome shotgun (WGS) entry which is preliminary data.</text>
</comment>
<dbReference type="SUPFAM" id="SSF48452">
    <property type="entry name" value="TPR-like"/>
    <property type="match status" value="1"/>
</dbReference>
<keyword evidence="3" id="KW-1185">Reference proteome</keyword>
<name>A0A179I704_CORDF</name>
<dbReference type="InterPro" id="IPR046341">
    <property type="entry name" value="SET_dom_sf"/>
</dbReference>
<protein>
    <recommendedName>
        <fullName evidence="1">SET domain-containing protein</fullName>
    </recommendedName>
</protein>
<dbReference type="PANTHER" id="PTHR47643">
    <property type="entry name" value="TPR DOMAIN PROTEIN (AFU_ORTHOLOGUE AFUA_5G12710)"/>
    <property type="match status" value="1"/>
</dbReference>
<dbReference type="Proteomes" id="UP000243081">
    <property type="component" value="Unassembled WGS sequence"/>
</dbReference>
<sequence length="743" mass="83441">MDTHEVSQDAQIAAALQNAQMMHEKAKRRNGQLVHDHPPPHFIIAKFRAMNRGLKETYASRHTISTTQLPPPYLPSDHLVDELQPMRITQMRLGEHHRGVKVFLRVLTPPNRINAILAVVEDLEGTAVTLQLYHQSPEAIAPSQDFIQVGRVLILKEPFFKCAADGTYSLRVDHLGDVVWMEPYDGRIPDLWKTTTPKMSSEAIRMQGNEAVKKDCWAKALRLYSDAARCAATPEEAQLAFVNRSLTNLRLGRPEQALLDANKMNEQIPPTEKSVFREIRALYELRYFDRCLERLTHFLANWPDNREARAEMARVQTRIREMNDGAYSFARMYKQAYQSTAQIDCATFSQPVEIREAPGRGRGLFTTKAVRAGDLLLCEKAFAYSYCDLSTGRYSILMDLESKRGFAGGQAEMLTQIIQNLYHNPEYSRPFLELHHGDYKTVSRASADGNPVVDSFLAAKTMSLNVFGAPRTSQESLSKATKNEEDEDGGKRGFGTAGIWIKASYVNHSCVGNCRRSFIGDMQILRAAADMETGTELRFPYHQPQELDSHDDVQRRLENWGFVCDCALCQARRATTAAQLSKRKLLMKSMQGIIDSQTNKPLAKGLRLLDELKETYPKSYSAELPRLEVCSSCFAMGMKYNQRGDLGTTVEMLLLGLQALGYEITAVWPPHGTGAVGTSRAQFEIRRWGLANDMVPWALVNLYGASKSMAPSLSSRIREYAQRAYSIAAGEAGTFLQTFPTAA</sequence>
<dbReference type="InterPro" id="IPR011990">
    <property type="entry name" value="TPR-like_helical_dom_sf"/>
</dbReference>
<dbReference type="InterPro" id="IPR001214">
    <property type="entry name" value="SET_dom"/>
</dbReference>
<dbReference type="OMA" id="NLQHWGF"/>
<dbReference type="PROSITE" id="PS50280">
    <property type="entry name" value="SET"/>
    <property type="match status" value="1"/>
</dbReference>
<gene>
    <name evidence="2" type="ORF">LLEC1_04477</name>
</gene>
<dbReference type="Pfam" id="PF00856">
    <property type="entry name" value="SET"/>
    <property type="match status" value="1"/>
</dbReference>